<dbReference type="EMBL" id="JBAHYK010000037">
    <property type="protein sequence ID" value="KAL0580167.1"/>
    <property type="molecule type" value="Genomic_DNA"/>
</dbReference>
<dbReference type="Proteomes" id="UP001465976">
    <property type="component" value="Unassembled WGS sequence"/>
</dbReference>
<accession>A0ABR3FXD6</accession>
<proteinExistence type="predicted"/>
<keyword evidence="2" id="KW-1185">Reference proteome</keyword>
<sequence>MLKRTAEVELHREEVSLRVVATPERTTLQPYLTPRRESAFVRDYHRKYALLRRERDKLRQRVFEIVGKVDEFEKRMAGVQTDGASEGRIENRTSAHITFIQSADLQVHYCQKVRLIATPEIQPYQTPRYRWESAFISDYHRNIALIRGECDKLRGRVLQLTEKSKEAGPQKEKKFDRRMEAGVQTNFPHMLGTFNCSAPGSDSADMPSSHNEKANVAASQDLIPSKDEMDVDAIQTDFNHDAPCPHECLADDKEQPIEEKPGKVRKVTLLVRPPWLKSAMKCLGIEGEEEYNLFLEEYGVAETKHGVAEAPGNTFTHRPPCIIEWSKGDYIQAFDRRATPEITREFALHFPGQVWAWWFNIQPQGRVVRKGNTAVPPTGNRLQSLNKTLPPMRKKLWKWGMKGWVSLIVALRWWYLSIPLLESAEQEGMKAEWRLAVQEMRATLTVLISKDE</sequence>
<comment type="caution">
    <text evidence="1">The sequence shown here is derived from an EMBL/GenBank/DDBJ whole genome shotgun (WGS) entry which is preliminary data.</text>
</comment>
<name>A0ABR3FXD6_9AGAR</name>
<organism evidence="1 2">
    <name type="scientific">Marasmius crinis-equi</name>
    <dbReference type="NCBI Taxonomy" id="585013"/>
    <lineage>
        <taxon>Eukaryota</taxon>
        <taxon>Fungi</taxon>
        <taxon>Dikarya</taxon>
        <taxon>Basidiomycota</taxon>
        <taxon>Agaricomycotina</taxon>
        <taxon>Agaricomycetes</taxon>
        <taxon>Agaricomycetidae</taxon>
        <taxon>Agaricales</taxon>
        <taxon>Marasmiineae</taxon>
        <taxon>Marasmiaceae</taxon>
        <taxon>Marasmius</taxon>
    </lineage>
</organism>
<reference evidence="1 2" key="1">
    <citation type="submission" date="2024-02" db="EMBL/GenBank/DDBJ databases">
        <title>A draft genome for the cacao thread blight pathogen Marasmius crinis-equi.</title>
        <authorList>
            <person name="Cohen S.P."/>
            <person name="Baruah I.K."/>
            <person name="Amoako-Attah I."/>
            <person name="Bukari Y."/>
            <person name="Meinhardt L.W."/>
            <person name="Bailey B.A."/>
        </authorList>
    </citation>
    <scope>NUCLEOTIDE SEQUENCE [LARGE SCALE GENOMIC DNA]</scope>
    <source>
        <strain evidence="1 2">GH-76</strain>
    </source>
</reference>
<protein>
    <submittedName>
        <fullName evidence="1">SERTA domain-containing protein 3</fullName>
    </submittedName>
</protein>
<gene>
    <name evidence="1" type="primary">RBT1_1</name>
    <name evidence="1" type="ORF">V5O48_001826</name>
</gene>
<evidence type="ECO:0000313" key="1">
    <source>
        <dbReference type="EMBL" id="KAL0580167.1"/>
    </source>
</evidence>
<evidence type="ECO:0000313" key="2">
    <source>
        <dbReference type="Proteomes" id="UP001465976"/>
    </source>
</evidence>